<reference evidence="1 2" key="1">
    <citation type="submission" date="2020-03" db="EMBL/GenBank/DDBJ databases">
        <title>Dissostichus mawsoni Genome sequencing and assembly.</title>
        <authorList>
            <person name="Park H."/>
        </authorList>
    </citation>
    <scope>NUCLEOTIDE SEQUENCE [LARGE SCALE GENOMIC DNA]</scope>
    <source>
        <strain evidence="1">DM0001</strain>
        <tissue evidence="1">Muscle</tissue>
    </source>
</reference>
<sequence length="118" mass="12779">MRIVSGLGSVRGRSPSVREFIFRPSNGKKNTPAHPVYSLQLSAVTSDLCAPPPSLCRSIVFHLNLHTLPSRVWSLVSQVSSHPVLPHQRDDAGGGPRLGQEGVFEKLAGRGPLSWVPH</sequence>
<accession>A0A7J5YD59</accession>
<organism evidence="1 2">
    <name type="scientific">Dissostichus mawsoni</name>
    <name type="common">Antarctic cod</name>
    <dbReference type="NCBI Taxonomy" id="36200"/>
    <lineage>
        <taxon>Eukaryota</taxon>
        <taxon>Metazoa</taxon>
        <taxon>Chordata</taxon>
        <taxon>Craniata</taxon>
        <taxon>Vertebrata</taxon>
        <taxon>Euteleostomi</taxon>
        <taxon>Actinopterygii</taxon>
        <taxon>Neopterygii</taxon>
        <taxon>Teleostei</taxon>
        <taxon>Neoteleostei</taxon>
        <taxon>Acanthomorphata</taxon>
        <taxon>Eupercaria</taxon>
        <taxon>Perciformes</taxon>
        <taxon>Notothenioidei</taxon>
        <taxon>Nototheniidae</taxon>
        <taxon>Dissostichus</taxon>
    </lineage>
</organism>
<name>A0A7J5YD59_DISMA</name>
<proteinExistence type="predicted"/>
<dbReference type="EMBL" id="JAAKFY010000013">
    <property type="protein sequence ID" value="KAF3847396.1"/>
    <property type="molecule type" value="Genomic_DNA"/>
</dbReference>
<keyword evidence="2" id="KW-1185">Reference proteome</keyword>
<protein>
    <submittedName>
        <fullName evidence="1">Uncharacterized protein</fullName>
    </submittedName>
</protein>
<evidence type="ECO:0000313" key="1">
    <source>
        <dbReference type="EMBL" id="KAF3847396.1"/>
    </source>
</evidence>
<evidence type="ECO:0000313" key="2">
    <source>
        <dbReference type="Proteomes" id="UP000518266"/>
    </source>
</evidence>
<dbReference type="AlphaFoldDB" id="A0A7J5YD59"/>
<dbReference type="Proteomes" id="UP000518266">
    <property type="component" value="Unassembled WGS sequence"/>
</dbReference>
<gene>
    <name evidence="1" type="ORF">F7725_020424</name>
</gene>
<comment type="caution">
    <text evidence="1">The sequence shown here is derived from an EMBL/GenBank/DDBJ whole genome shotgun (WGS) entry which is preliminary data.</text>
</comment>